<dbReference type="Proteomes" id="UP000596660">
    <property type="component" value="Unplaced"/>
</dbReference>
<reference evidence="4" key="2">
    <citation type="submission" date="2021-03" db="UniProtKB">
        <authorList>
            <consortium name="EnsemblPlants"/>
        </authorList>
    </citation>
    <scope>IDENTIFICATION</scope>
</reference>
<evidence type="ECO:0000259" key="3">
    <source>
        <dbReference type="Pfam" id="PF00722"/>
    </source>
</evidence>
<keyword evidence="1" id="KW-0378">Hydrolase</keyword>
<feature type="domain" description="GH16" evidence="3">
    <location>
        <begin position="7"/>
        <end position="49"/>
    </location>
</feature>
<evidence type="ECO:0000256" key="2">
    <source>
        <dbReference type="ARBA" id="ARBA00023295"/>
    </source>
</evidence>
<organism evidence="4 5">
    <name type="scientific">Chenopodium quinoa</name>
    <name type="common">Quinoa</name>
    <dbReference type="NCBI Taxonomy" id="63459"/>
    <lineage>
        <taxon>Eukaryota</taxon>
        <taxon>Viridiplantae</taxon>
        <taxon>Streptophyta</taxon>
        <taxon>Embryophyta</taxon>
        <taxon>Tracheophyta</taxon>
        <taxon>Spermatophyta</taxon>
        <taxon>Magnoliopsida</taxon>
        <taxon>eudicotyledons</taxon>
        <taxon>Gunneridae</taxon>
        <taxon>Pentapetalae</taxon>
        <taxon>Caryophyllales</taxon>
        <taxon>Chenopodiaceae</taxon>
        <taxon>Chenopodioideae</taxon>
        <taxon>Atripliceae</taxon>
        <taxon>Chenopodium</taxon>
    </lineage>
</organism>
<dbReference type="SUPFAM" id="SSF49899">
    <property type="entry name" value="Concanavalin A-like lectins/glucanases"/>
    <property type="match status" value="1"/>
</dbReference>
<dbReference type="Gramene" id="AUR62018897-RA">
    <property type="protein sequence ID" value="AUR62018897-RA:cds"/>
    <property type="gene ID" value="AUR62018897"/>
</dbReference>
<dbReference type="GO" id="GO:0005975">
    <property type="term" value="P:carbohydrate metabolic process"/>
    <property type="evidence" value="ECO:0007669"/>
    <property type="project" value="InterPro"/>
</dbReference>
<protein>
    <recommendedName>
        <fullName evidence="3">GH16 domain-containing protein</fullName>
    </recommendedName>
</protein>
<dbReference type="AlphaFoldDB" id="A0A803LUK3"/>
<evidence type="ECO:0000313" key="4">
    <source>
        <dbReference type="EnsemblPlants" id="AUR62018897-RA:cds"/>
    </source>
</evidence>
<dbReference type="Gene3D" id="2.60.120.200">
    <property type="match status" value="1"/>
</dbReference>
<dbReference type="InterPro" id="IPR013320">
    <property type="entry name" value="ConA-like_dom_sf"/>
</dbReference>
<evidence type="ECO:0000313" key="5">
    <source>
        <dbReference type="Proteomes" id="UP000596660"/>
    </source>
</evidence>
<dbReference type="GO" id="GO:0004553">
    <property type="term" value="F:hydrolase activity, hydrolyzing O-glycosyl compounds"/>
    <property type="evidence" value="ECO:0007669"/>
    <property type="project" value="InterPro"/>
</dbReference>
<dbReference type="OMA" id="KNIGVNY"/>
<dbReference type="EnsemblPlants" id="AUR62018897-RA">
    <property type="protein sequence ID" value="AUR62018897-RA:cds"/>
    <property type="gene ID" value="AUR62018897"/>
</dbReference>
<keyword evidence="2" id="KW-0326">Glycosidase</keyword>
<keyword evidence="5" id="KW-1185">Reference proteome</keyword>
<dbReference type="InterPro" id="IPR044791">
    <property type="entry name" value="Beta-glucanase/XTH"/>
</dbReference>
<dbReference type="PANTHER" id="PTHR31062">
    <property type="entry name" value="XYLOGLUCAN ENDOTRANSGLUCOSYLASE/HYDROLASE PROTEIN 8-RELATED"/>
    <property type="match status" value="1"/>
</dbReference>
<sequence length="82" mass="9305">MVHPSENLRNMESIGVPFPKSQAMRIYSSLWDAEDWATQGGRIKTDWTKAPFTASYRNFYANACVWSNGRSSFMDPAQNLLG</sequence>
<name>A0A803LUK3_CHEQI</name>
<reference evidence="4" key="1">
    <citation type="journal article" date="2017" name="Nature">
        <title>The genome of Chenopodium quinoa.</title>
        <authorList>
            <person name="Jarvis D.E."/>
            <person name="Ho Y.S."/>
            <person name="Lightfoot D.J."/>
            <person name="Schmoeckel S.M."/>
            <person name="Li B."/>
            <person name="Borm T.J.A."/>
            <person name="Ohyanagi H."/>
            <person name="Mineta K."/>
            <person name="Michell C.T."/>
            <person name="Saber N."/>
            <person name="Kharbatia N.M."/>
            <person name="Rupper R.R."/>
            <person name="Sharp A.R."/>
            <person name="Dally N."/>
            <person name="Boughton B.A."/>
            <person name="Woo Y.H."/>
            <person name="Gao G."/>
            <person name="Schijlen E.G.W.M."/>
            <person name="Guo X."/>
            <person name="Momin A.A."/>
            <person name="Negrao S."/>
            <person name="Al-Babili S."/>
            <person name="Gehring C."/>
            <person name="Roessner U."/>
            <person name="Jung C."/>
            <person name="Murphy K."/>
            <person name="Arold S.T."/>
            <person name="Gojobori T."/>
            <person name="van der Linden C.G."/>
            <person name="van Loo E.N."/>
            <person name="Jellen E.N."/>
            <person name="Maughan P.J."/>
            <person name="Tester M."/>
        </authorList>
    </citation>
    <scope>NUCLEOTIDE SEQUENCE [LARGE SCALE GENOMIC DNA]</scope>
    <source>
        <strain evidence="4">cv. PI 614886</strain>
    </source>
</reference>
<accession>A0A803LUK3</accession>
<evidence type="ECO:0000256" key="1">
    <source>
        <dbReference type="ARBA" id="ARBA00022801"/>
    </source>
</evidence>
<dbReference type="InterPro" id="IPR000757">
    <property type="entry name" value="Beta-glucanase-like"/>
</dbReference>
<proteinExistence type="predicted"/>
<dbReference type="Pfam" id="PF00722">
    <property type="entry name" value="Glyco_hydro_16"/>
    <property type="match status" value="1"/>
</dbReference>